<organism evidence="1 2">
    <name type="scientific">Streptomyces phage KimJongPhill</name>
    <dbReference type="NCBI Taxonomy" id="2848886"/>
    <lineage>
        <taxon>Viruses</taxon>
        <taxon>Duplodnaviria</taxon>
        <taxon>Heunggongvirae</taxon>
        <taxon>Uroviricota</taxon>
        <taxon>Caudoviricetes</taxon>
        <taxon>Zukovirus</taxon>
        <taxon>Zukovirus phill</taxon>
    </lineage>
</organism>
<proteinExistence type="predicted"/>
<reference evidence="1" key="1">
    <citation type="submission" date="2021-03" db="EMBL/GenBank/DDBJ databases">
        <authorList>
            <person name="Alqahtani R."/>
            <person name="Behailu E."/>
            <person name="Cappabianca D.W."/>
            <person name="Csanadi-Schwartz K.M."/>
            <person name="Dalal A.S."/>
            <person name="Fahim M.S."/>
            <person name="Franklin J.M."/>
            <person name="Gluckman M.H."/>
            <person name="Levine C.J."/>
            <person name="Martin N."/>
            <person name="Milza N."/>
            <person name="Najmabadi R."/>
            <person name="Newman A.M."/>
            <person name="Pajunar M."/>
            <person name="Qalawee I."/>
            <person name="Rizvi A."/>
            <person name="Samuel A."/>
            <person name="Smith A."/>
            <person name="Swann F.E."/>
            <person name="Sweeney P."/>
            <person name="Torres N.R."/>
            <person name="Ventrone L."/>
            <person name="Ventura L."/>
            <person name="Wroe M."/>
            <person name="Acquaye N.A."/>
            <person name="Agnes T.J."/>
            <person name="Ahmed A."/>
            <person name="Ahmed S."/>
            <person name="Amodu B.A."/>
            <person name="Arefeayne N.F."/>
            <person name="Asamoah-Frimpong E.A."/>
            <person name="Attaran A."/>
            <person name="Barragan J.M."/>
            <person name="Baumgarten L.N."/>
            <person name="Berhane B."/>
            <person name="Beyene A."/>
            <person name="Bhattarai B."/>
            <person name="Biondokin D.V."/>
            <person name="Boone B.K."/>
            <person name="Burney S.Z."/>
            <person name="Cayanan J.-R.T."/>
            <person name="Cesta G."/>
            <person name="Chang J."/>
            <person name="Chavez J."/>
            <person name="Chorbajian C."/>
            <person name="Christian S."/>
            <person name="Corns J.R."/>
            <person name="Corns N.R."/>
            <person name="Cowan J.T."/>
            <person name="Coyne C."/>
            <person name="Dadzie B."/>
            <person name="Datu D.-L.V."/>
            <person name="Deng B.C."/>
            <person name="Der L."/>
            <person name="Dickerson K."/>
            <person name="Dozier E."/>
            <person name="Egbunine A.O."/>
            <person name="Farooq M."/>
            <person name="Fonge A.E."/>
            <person name="Ghomsi-Nono M.P."/>
            <person name="Giampietro H."/>
            <person name="Gunnison R.P."/>
            <person name="Han S.H."/>
            <person name="Hennigan A.J."/>
            <person name="Hong A.N."/>
            <person name="Ijomor E.C."/>
            <person name="Jalali A."/>
            <person name="Jamil T.Z."/>
            <person name="Jenkins C.R."/>
            <person name="Joseph M.A."/>
            <person name="Jowanowitch O.J."/>
            <person name="Kang D."/>
            <person name="Khan A."/>
            <person name="Khan Z.K."/>
            <person name="Kiewe T."/>
            <person name="Kjerulf A.B."/>
            <person name="Kolosey V."/>
            <person name="Kurup M."/>
            <person name="Lee V.H."/>
            <person name="Llontop-Maldonado V."/>
            <person name="Long P."/>
            <person name="Lu N."/>
            <person name="Majekodunmi A."/>
            <person name="Malik H.W."/>
            <person name="Marcellino S.C."/>
            <person name="Martinez L.A."/>
            <person name="Meher F.N."/>
            <person name="Michelin M.A."/>
            <person name="Mitchell K.G."/>
            <person name="Mullens W.J."/>
            <person name="Nwakama C."/>
            <person name="Nwosu F.T."/>
            <person name="Oboh E.C."/>
            <person name="Odujinrin O."/>
            <person name="Ogunsan O."/>
            <person name="O'Neill K."/>
            <person name="Oxlaj J.A."/>
            <person name="Patel A.K."/>
            <person name="Patel B.R."/>
            <person name="Pham Q."/>
            <person name="Porter J."/>
            <person name="Portes J."/>
            <person name="Prokopenko A."/>
            <person name="Quraishi M."/>
            <person name="Qureshi M.-A."/>
            <person name="Rivera A."/>
            <person name="Rubalsky V."/>
            <person name="Saikali Y."/>
            <person name="Saqaf K."/>
            <person name="Saroya S.R."/>
            <person name="Seas A."/>
            <person name="Shadrick R.E."/>
            <person name="Sharda N."/>
            <person name="Sigindere M.T."/>
            <person name="Simbi V.G."/>
            <person name="Thuzar C."/>
            <person name="Tran K."/>
            <person name="Tran V.D."/>
            <person name="Trang W."/>
            <person name="Vaishnav N."/>
            <person name="Vuong K."/>
            <person name="Walker C."/>
            <person name="Wallace S.A."/>
            <person name="Warfield J.C."/>
            <person name="Wikina T."/>
            <person name="Wobbeking F.T."/>
            <person name="Worrent L.D."/>
            <person name="Yan T."/>
            <person name="Zehra A."/>
            <person name="Avazpour P."/>
            <person name="Kim F.M."/>
            <person name="Mason K."/>
            <person name="Nguyen D.A."/>
            <person name="Pettit S.M."/>
            <person name="Zhou O.J."/>
            <person name="Brissett D.L."/>
            <person name="Gualtieri C."/>
            <person name="Hufford T.M."/>
            <person name="Ko J.M."/>
            <person name="Novak J.K."/>
            <person name="Smith Z.M."/>
            <person name="Mayer-Bacon C."/>
            <person name="Erill I."/>
            <person name="Caruso S.M."/>
            <person name="Garlena R.A."/>
            <person name="Russell D.A."/>
            <person name="Pope W.H."/>
            <person name="Jacobs-Sera D."/>
            <person name="Hatfull G.F."/>
        </authorList>
    </citation>
    <scope>NUCLEOTIDE SEQUENCE</scope>
</reference>
<accession>A0A8F2E6Q1</accession>
<name>A0A8F2E6Q1_9CAUD</name>
<dbReference type="KEGG" id="vg:77931482"/>
<evidence type="ECO:0000313" key="1">
    <source>
        <dbReference type="EMBL" id="QWT29791.1"/>
    </source>
</evidence>
<sequence length="299" mass="32636">MALEDEILGNNDASDSLIRWEDHAANGVNEAFRLAAQADGFTPTALRNAQTSVRGFIRGVVDQVRVVGTAIASSAWRLITGRRPITRRSGAASQAPPTPASTFDRQLEAIIALAEQAMANNPDLAEPIYTRANVSTQNLSRAEVNRTAAIAAELSAYQLGAEGIVWVSERDACVHCIGLAGEVARFGEPFTSFSPYAEKQLEWAGYNGRPPRHPNCRCRIIPWDGGTETPEALKREAERSVARGWSLPTESNAARLRALDKLLQSPTLRLPPSVVRRARRALQDRNFPQGRNFPGNDVT</sequence>
<dbReference type="EMBL" id="MW822144">
    <property type="protein sequence ID" value="QWT29791.1"/>
    <property type="molecule type" value="Genomic_DNA"/>
</dbReference>
<dbReference type="RefSeq" id="YP_010655616.1">
    <property type="nucleotide sequence ID" value="NC_070830.1"/>
</dbReference>
<evidence type="ECO:0000313" key="2">
    <source>
        <dbReference type="Proteomes" id="UP000683386"/>
    </source>
</evidence>
<keyword evidence="2" id="KW-1185">Reference proteome</keyword>
<gene>
    <name evidence="1" type="primary">10</name>
    <name evidence="1" type="ORF">SEA_KIMJONGPHILL_10</name>
</gene>
<protein>
    <submittedName>
        <fullName evidence="1">MuF-like minor capsid protein</fullName>
    </submittedName>
</protein>
<dbReference type="Proteomes" id="UP000683386">
    <property type="component" value="Segment"/>
</dbReference>
<dbReference type="GeneID" id="77931482"/>